<keyword evidence="5" id="KW-0472">Membrane</keyword>
<dbReference type="NCBIfam" id="TIGR00277">
    <property type="entry name" value="HDIG"/>
    <property type="match status" value="1"/>
</dbReference>
<organism evidence="9 10">
    <name type="scientific">Candidatus Kapaibacterium thiocyanatum</name>
    <dbReference type="NCBI Taxonomy" id="1895771"/>
    <lineage>
        <taxon>Bacteria</taxon>
        <taxon>Pseudomonadati</taxon>
        <taxon>Candidatus Kapaibacteriota</taxon>
        <taxon>Candidatus Kapaibacteriia</taxon>
        <taxon>Candidatus Kapaibacteriales</taxon>
        <taxon>Candidatus Kapaibacteriaceae</taxon>
        <taxon>Candidatus Kapaibacterium</taxon>
    </lineage>
</organism>
<dbReference type="GO" id="GO:0006402">
    <property type="term" value="P:mRNA catabolic process"/>
    <property type="evidence" value="ECO:0007669"/>
    <property type="project" value="UniProtKB-UniRule"/>
</dbReference>
<accession>A0A1M3KXL7</accession>
<comment type="caution">
    <text evidence="9">The sequence shown here is derived from an EMBL/GenBank/DDBJ whole genome shotgun (WGS) entry which is preliminary data.</text>
</comment>
<evidence type="ECO:0000256" key="7">
    <source>
        <dbReference type="SAM" id="Coils"/>
    </source>
</evidence>
<dbReference type="InterPro" id="IPR004087">
    <property type="entry name" value="KH_dom"/>
</dbReference>
<dbReference type="Gene3D" id="1.10.3210.10">
    <property type="entry name" value="Hypothetical protein af1432"/>
    <property type="match status" value="1"/>
</dbReference>
<evidence type="ECO:0000256" key="1">
    <source>
        <dbReference type="ARBA" id="ARBA00022722"/>
    </source>
</evidence>
<dbReference type="PANTHER" id="PTHR12826:SF15">
    <property type="entry name" value="RIBONUCLEASE Y"/>
    <property type="match status" value="1"/>
</dbReference>
<dbReference type="Pfam" id="PF12072">
    <property type="entry name" value="RNase_Y_N"/>
    <property type="match status" value="1"/>
</dbReference>
<dbReference type="PANTHER" id="PTHR12826">
    <property type="entry name" value="RIBONUCLEASE Y"/>
    <property type="match status" value="1"/>
</dbReference>
<keyword evidence="5" id="KW-1133">Transmembrane helix</keyword>
<dbReference type="InterPro" id="IPR022711">
    <property type="entry name" value="RNase_Y_N"/>
</dbReference>
<dbReference type="EMBL" id="MKVH01000024">
    <property type="protein sequence ID" value="OJX57130.1"/>
    <property type="molecule type" value="Genomic_DNA"/>
</dbReference>
<dbReference type="Proteomes" id="UP000184233">
    <property type="component" value="Unassembled WGS sequence"/>
</dbReference>
<dbReference type="Pfam" id="PF01966">
    <property type="entry name" value="HD"/>
    <property type="match status" value="1"/>
</dbReference>
<name>A0A1M3KXL7_9BACT</name>
<dbReference type="EC" id="3.1.-.-" evidence="5 6"/>
<dbReference type="GO" id="GO:0003723">
    <property type="term" value="F:RNA binding"/>
    <property type="evidence" value="ECO:0007669"/>
    <property type="project" value="UniProtKB-UniRule"/>
</dbReference>
<dbReference type="AlphaFoldDB" id="A0A1M3KXL7"/>
<keyword evidence="5" id="KW-1003">Cell membrane</keyword>
<feature type="domain" description="HD" evidence="8">
    <location>
        <begin position="337"/>
        <end position="430"/>
    </location>
</feature>
<dbReference type="CDD" id="cd00077">
    <property type="entry name" value="HDc"/>
    <property type="match status" value="1"/>
</dbReference>
<evidence type="ECO:0000313" key="10">
    <source>
        <dbReference type="Proteomes" id="UP000184233"/>
    </source>
</evidence>
<dbReference type="InterPro" id="IPR004088">
    <property type="entry name" value="KH_dom_type_1"/>
</dbReference>
<evidence type="ECO:0000256" key="3">
    <source>
        <dbReference type="ARBA" id="ARBA00022801"/>
    </source>
</evidence>
<dbReference type="FunFam" id="1.10.3210.10:FF:000013">
    <property type="entry name" value="Ribonuclease Y"/>
    <property type="match status" value="1"/>
</dbReference>
<keyword evidence="3 5" id="KW-0378">Hydrolase</keyword>
<feature type="transmembrane region" description="Helical" evidence="5">
    <location>
        <begin position="6"/>
        <end position="24"/>
    </location>
</feature>
<comment type="function">
    <text evidence="5">Endoribonuclease that initiates mRNA decay.</text>
</comment>
<dbReference type="CDD" id="cd22431">
    <property type="entry name" value="KH-I_RNaseY"/>
    <property type="match status" value="1"/>
</dbReference>
<evidence type="ECO:0000313" key="9">
    <source>
        <dbReference type="EMBL" id="OJX57130.1"/>
    </source>
</evidence>
<dbReference type="SUPFAM" id="SSF109604">
    <property type="entry name" value="HD-domain/PDEase-like"/>
    <property type="match status" value="1"/>
</dbReference>
<dbReference type="PROSITE" id="PS51831">
    <property type="entry name" value="HD"/>
    <property type="match status" value="1"/>
</dbReference>
<reference evidence="9 10" key="1">
    <citation type="submission" date="2016-09" db="EMBL/GenBank/DDBJ databases">
        <title>Genome-resolved meta-omics ties microbial dynamics to process performance in biotechnology for thiocyanate degradation.</title>
        <authorList>
            <person name="Kantor R.S."/>
            <person name="Huddy R.J."/>
            <person name="Iyer R."/>
            <person name="Thomas B.C."/>
            <person name="Brown C.T."/>
            <person name="Anantharaman K."/>
            <person name="Tringe S."/>
            <person name="Hettich R.L."/>
            <person name="Harrison S.T."/>
            <person name="Banfield J.F."/>
        </authorList>
    </citation>
    <scope>NUCLEOTIDE SEQUENCE [LARGE SCALE GENOMIC DNA]</scope>
    <source>
        <strain evidence="9">59-99</strain>
    </source>
</reference>
<dbReference type="GO" id="GO:0016787">
    <property type="term" value="F:hydrolase activity"/>
    <property type="evidence" value="ECO:0007669"/>
    <property type="project" value="UniProtKB-KW"/>
</dbReference>
<keyword evidence="4 5" id="KW-0694">RNA-binding</keyword>
<dbReference type="HAMAP" id="MF_00335">
    <property type="entry name" value="RNase_Y"/>
    <property type="match status" value="1"/>
</dbReference>
<dbReference type="SUPFAM" id="SSF54791">
    <property type="entry name" value="Eukaryotic type KH-domain (KH-domain type I)"/>
    <property type="match status" value="1"/>
</dbReference>
<comment type="similarity">
    <text evidence="5">Belongs to the RNase Y family.</text>
</comment>
<dbReference type="NCBIfam" id="TIGR03319">
    <property type="entry name" value="RNase_Y"/>
    <property type="match status" value="1"/>
</dbReference>
<dbReference type="GO" id="GO:0004521">
    <property type="term" value="F:RNA endonuclease activity"/>
    <property type="evidence" value="ECO:0007669"/>
    <property type="project" value="UniProtKB-UniRule"/>
</dbReference>
<keyword evidence="5" id="KW-0812">Transmembrane</keyword>
<dbReference type="InterPro" id="IPR017705">
    <property type="entry name" value="Ribonuclease_Y"/>
</dbReference>
<proteinExistence type="inferred from homology"/>
<keyword evidence="1 5" id="KW-0540">Nuclease</keyword>
<evidence type="ECO:0000259" key="8">
    <source>
        <dbReference type="PROSITE" id="PS51831"/>
    </source>
</evidence>
<dbReference type="InterPro" id="IPR006674">
    <property type="entry name" value="HD_domain"/>
</dbReference>
<dbReference type="InterPro" id="IPR003607">
    <property type="entry name" value="HD/PDEase_dom"/>
</dbReference>
<feature type="coiled-coil region" evidence="7">
    <location>
        <begin position="38"/>
        <end position="91"/>
    </location>
</feature>
<gene>
    <name evidence="5" type="primary">rny</name>
    <name evidence="9" type="ORF">BGO89_11550</name>
</gene>
<comment type="subcellular location">
    <subcellularLocation>
        <location evidence="5">Cell membrane</location>
        <topology evidence="5">Single-pass membrane protein</topology>
    </subcellularLocation>
</comment>
<keyword evidence="7" id="KW-0175">Coiled coil</keyword>
<protein>
    <recommendedName>
        <fullName evidence="5 6">Ribonuclease Y</fullName>
        <shortName evidence="5">RNase Y</shortName>
        <ecNumber evidence="5 6">3.1.-.-</ecNumber>
    </recommendedName>
</protein>
<dbReference type="SMART" id="SM00322">
    <property type="entry name" value="KH"/>
    <property type="match status" value="1"/>
</dbReference>
<sequence length="521" mass="58164">MDQSVMGIVVGVAAALVGFLLTYLTGKKMAARVVADAEAKAKSVVEEASKDANNIKKEKILEAKEEAQKLRRQAESELDSKSVKVKNLEKELRKREEGLDQKFEVISKKEKQLATLDAELVKKSSSVEQKVKEIDSLVEEQNVRLERITGMSRDDAKKYLIDNMVNEARADGAQLVKDIRDEAKANARKEAQRIVLQAIQRTASDHCVESTVSVVNLQSEEMKGRIIGREGRNIRAFEAATGIDLIIDDTPEAVVISGFDAFRREVARTALERLMGDGRIHPARIEEVVEKVRKELEEELVRVGENALMELGIHNVHPEMIRYIGRMKYRSSYGQNLLSHSIEVGFLTGIMANELGLDVNLAKRAGLLHDIGKCVDRDLEGPHALLGMELVKKYKEHPLVVNAVGAHHDDIEMESPIAVLVQAADSISGARPGARRESLENYIKRLQKLEEIATSFDGVTKTYAIQAGREVRVLIEPERIDDLRADQLANDIAKRIETEMEYPGQIKVTVIRERRSSALAK</sequence>
<evidence type="ECO:0000256" key="2">
    <source>
        <dbReference type="ARBA" id="ARBA00022759"/>
    </source>
</evidence>
<dbReference type="SMART" id="SM00471">
    <property type="entry name" value="HDc"/>
    <property type="match status" value="1"/>
</dbReference>
<dbReference type="Pfam" id="PF00013">
    <property type="entry name" value="KH_1"/>
    <property type="match status" value="1"/>
</dbReference>
<dbReference type="PROSITE" id="PS50084">
    <property type="entry name" value="KH_TYPE_1"/>
    <property type="match status" value="1"/>
</dbReference>
<dbReference type="STRING" id="1895771.BGO89_11550"/>
<evidence type="ECO:0000256" key="4">
    <source>
        <dbReference type="ARBA" id="ARBA00022884"/>
    </source>
</evidence>
<keyword evidence="2 5" id="KW-0255">Endonuclease</keyword>
<dbReference type="GO" id="GO:0005886">
    <property type="term" value="C:plasma membrane"/>
    <property type="evidence" value="ECO:0007669"/>
    <property type="project" value="UniProtKB-SubCell"/>
</dbReference>
<dbReference type="InterPro" id="IPR006675">
    <property type="entry name" value="HDIG_dom"/>
</dbReference>
<evidence type="ECO:0000256" key="5">
    <source>
        <dbReference type="HAMAP-Rule" id="MF_00335"/>
    </source>
</evidence>
<dbReference type="InterPro" id="IPR036612">
    <property type="entry name" value="KH_dom_type_1_sf"/>
</dbReference>
<dbReference type="Gene3D" id="3.30.1370.10">
    <property type="entry name" value="K Homology domain, type 1"/>
    <property type="match status" value="1"/>
</dbReference>
<evidence type="ECO:0000256" key="6">
    <source>
        <dbReference type="NCBIfam" id="TIGR03319"/>
    </source>
</evidence>